<evidence type="ECO:0000313" key="2">
    <source>
        <dbReference type="EMBL" id="KKP65676.1"/>
    </source>
</evidence>
<dbReference type="EMBL" id="LBPY01000021">
    <property type="protein sequence ID" value="KKP65676.1"/>
    <property type="molecule type" value="Genomic_DNA"/>
</dbReference>
<proteinExistence type="predicted"/>
<name>A0A0G0BPW4_9BACT</name>
<protein>
    <submittedName>
        <fullName evidence="2">Uncharacterized protein</fullName>
    </submittedName>
</protein>
<evidence type="ECO:0000313" key="3">
    <source>
        <dbReference type="Proteomes" id="UP000034952"/>
    </source>
</evidence>
<accession>A0A0G0BPW4</accession>
<keyword evidence="1" id="KW-1133">Transmembrane helix</keyword>
<evidence type="ECO:0000256" key="1">
    <source>
        <dbReference type="SAM" id="Phobius"/>
    </source>
</evidence>
<sequence length="433" mass="50995">MIQDFLNTHNLNLLQIFIVGIGYLMPIPLTYIALNLWHHYRQERFIMGIKWVLLEIQVPRDVIKSPAAMELIFANALYQKSIKGFWEQYIQGAPWFWFSLEIVSIDGRVHFFIRTPTRLRNLVETQIYGQYPQAKVVEVDDYAFHIPQYKKDGDWNLWGCEFNKMKEDFLPFKTYRNMGDDMKTGVKEEFKIDPITPVIEYMGSIPHGQQVWMQIVVRWSTKMYHSHEQKKHVDFYEAAEEFLHKILEPYTKYSPKMGLGGIDTFEVRAPAFLDPMIKQVSANMQQLHFDCGIRLIALANKKYCNDEQFNNLRREVRLLFRQYAQPNINELNRINSTQFDAPWSDPTGLALTKIKKRMLDFYRMRTFFHPPLQYAYDYPKVLAAFFPSGKPKLFVVSAEELATLYHFPGMVSETPSFKRIESKIAKPPSNLPI</sequence>
<keyword evidence="1" id="KW-0472">Membrane</keyword>
<gene>
    <name evidence="2" type="ORF">UR64_C0021G0005</name>
</gene>
<keyword evidence="1" id="KW-0812">Transmembrane</keyword>
<reference evidence="2 3" key="1">
    <citation type="journal article" date="2015" name="Nature">
        <title>rRNA introns, odd ribosomes, and small enigmatic genomes across a large radiation of phyla.</title>
        <authorList>
            <person name="Brown C.T."/>
            <person name="Hug L.A."/>
            <person name="Thomas B.C."/>
            <person name="Sharon I."/>
            <person name="Castelle C.J."/>
            <person name="Singh A."/>
            <person name="Wilkins M.J."/>
            <person name="Williams K.H."/>
            <person name="Banfield J.F."/>
        </authorList>
    </citation>
    <scope>NUCLEOTIDE SEQUENCE [LARGE SCALE GENOMIC DNA]</scope>
</reference>
<dbReference type="Proteomes" id="UP000034952">
    <property type="component" value="Unassembled WGS sequence"/>
</dbReference>
<feature type="transmembrane region" description="Helical" evidence="1">
    <location>
        <begin position="12"/>
        <end position="37"/>
    </location>
</feature>
<comment type="caution">
    <text evidence="2">The sequence shown here is derived from an EMBL/GenBank/DDBJ whole genome shotgun (WGS) entry which is preliminary data.</text>
</comment>
<organism evidence="2 3">
    <name type="scientific">Candidatus Nomurabacteria bacterium GW2011_GWE1_35_16</name>
    <dbReference type="NCBI Taxonomy" id="1618761"/>
    <lineage>
        <taxon>Bacteria</taxon>
        <taxon>Candidatus Nomuraibacteriota</taxon>
    </lineage>
</organism>
<dbReference type="AlphaFoldDB" id="A0A0G0BPW4"/>